<proteinExistence type="predicted"/>
<sequence length="140" mass="15237">MTAARDLKELSEAEALRRLASVPFGRVVFTLHALPAVRPVNHVVADGRVVIRTNPGTVLSKEVAPAAAVVAFEADDLDPYERLGWSVIVTGIARPVTDQEEAERFKKLLQPWVQGGMDQVISIQPEIVNGFELVPLDDAS</sequence>
<dbReference type="EMBL" id="FOHX01000006">
    <property type="protein sequence ID" value="SEU12613.1"/>
    <property type="molecule type" value="Genomic_DNA"/>
</dbReference>
<keyword evidence="2" id="KW-1185">Reference proteome</keyword>
<organism evidence="1 2">
    <name type="scientific">Nonomuraea wenchangensis</name>
    <dbReference type="NCBI Taxonomy" id="568860"/>
    <lineage>
        <taxon>Bacteria</taxon>
        <taxon>Bacillati</taxon>
        <taxon>Actinomycetota</taxon>
        <taxon>Actinomycetes</taxon>
        <taxon>Streptosporangiales</taxon>
        <taxon>Streptosporangiaceae</taxon>
        <taxon>Nonomuraea</taxon>
    </lineage>
</organism>
<dbReference type="RefSeq" id="WP_091083245.1">
    <property type="nucleotide sequence ID" value="NZ_FOHX01000006.1"/>
</dbReference>
<evidence type="ECO:0000313" key="1">
    <source>
        <dbReference type="EMBL" id="SEU12613.1"/>
    </source>
</evidence>
<reference evidence="1 2" key="1">
    <citation type="submission" date="2016-10" db="EMBL/GenBank/DDBJ databases">
        <authorList>
            <person name="de Groot N.N."/>
        </authorList>
    </citation>
    <scope>NUCLEOTIDE SEQUENCE [LARGE SCALE GENOMIC DNA]</scope>
    <source>
        <strain evidence="1 2">CGMCC 4.5598</strain>
    </source>
</reference>
<dbReference type="AlphaFoldDB" id="A0A1I0JQ12"/>
<dbReference type="Gene3D" id="2.30.110.10">
    <property type="entry name" value="Electron Transport, Fmn-binding Protein, Chain A"/>
    <property type="match status" value="1"/>
</dbReference>
<gene>
    <name evidence="1" type="ORF">SAMN05421811_106117</name>
</gene>
<dbReference type="Pfam" id="PF12900">
    <property type="entry name" value="Pyridox_ox_2"/>
    <property type="match status" value="1"/>
</dbReference>
<dbReference type="InterPro" id="IPR024747">
    <property type="entry name" value="Pyridox_Oxase-rel"/>
</dbReference>
<evidence type="ECO:0000313" key="2">
    <source>
        <dbReference type="Proteomes" id="UP000199361"/>
    </source>
</evidence>
<dbReference type="SUPFAM" id="SSF50475">
    <property type="entry name" value="FMN-binding split barrel"/>
    <property type="match status" value="1"/>
</dbReference>
<dbReference type="Proteomes" id="UP000199361">
    <property type="component" value="Unassembled WGS sequence"/>
</dbReference>
<name>A0A1I0JQ12_9ACTN</name>
<accession>A0A1I0JQ12</accession>
<dbReference type="InterPro" id="IPR012349">
    <property type="entry name" value="Split_barrel_FMN-bd"/>
</dbReference>
<protein>
    <submittedName>
        <fullName evidence="1">Pyridoxamine 5'-phosphate oxidase</fullName>
    </submittedName>
</protein>
<dbReference type="OrthoDB" id="3212118at2"/>
<dbReference type="STRING" id="568860.SAMN05421811_106117"/>